<evidence type="ECO:0000313" key="4">
    <source>
        <dbReference type="Proteomes" id="UP001432027"/>
    </source>
</evidence>
<feature type="transmembrane region" description="Helical" evidence="2">
    <location>
        <begin position="356"/>
        <end position="374"/>
    </location>
</feature>
<reference evidence="3" key="1">
    <citation type="submission" date="2023-10" db="EMBL/GenBank/DDBJ databases">
        <title>Genome assembly of Pristionchus species.</title>
        <authorList>
            <person name="Yoshida K."/>
            <person name="Sommer R.J."/>
        </authorList>
    </citation>
    <scope>NUCLEOTIDE SEQUENCE</scope>
    <source>
        <strain evidence="3">RS0144</strain>
    </source>
</reference>
<evidence type="ECO:0000256" key="1">
    <source>
        <dbReference type="SAM" id="MobiDB-lite"/>
    </source>
</evidence>
<evidence type="ECO:0000256" key="2">
    <source>
        <dbReference type="SAM" id="Phobius"/>
    </source>
</evidence>
<feature type="transmembrane region" description="Helical" evidence="2">
    <location>
        <begin position="146"/>
        <end position="166"/>
    </location>
</feature>
<feature type="transmembrane region" description="Helical" evidence="2">
    <location>
        <begin position="250"/>
        <end position="269"/>
    </location>
</feature>
<organism evidence="3 4">
    <name type="scientific">Pristionchus entomophagus</name>
    <dbReference type="NCBI Taxonomy" id="358040"/>
    <lineage>
        <taxon>Eukaryota</taxon>
        <taxon>Metazoa</taxon>
        <taxon>Ecdysozoa</taxon>
        <taxon>Nematoda</taxon>
        <taxon>Chromadorea</taxon>
        <taxon>Rhabditida</taxon>
        <taxon>Rhabditina</taxon>
        <taxon>Diplogasteromorpha</taxon>
        <taxon>Diplogasteroidea</taxon>
        <taxon>Neodiplogasteridae</taxon>
        <taxon>Pristionchus</taxon>
    </lineage>
</organism>
<keyword evidence="2" id="KW-0812">Transmembrane</keyword>
<accession>A0AAV5TRT7</accession>
<keyword evidence="2" id="KW-1133">Transmembrane helix</keyword>
<feature type="transmembrane region" description="Helical" evidence="2">
    <location>
        <begin position="68"/>
        <end position="84"/>
    </location>
</feature>
<feature type="transmembrane region" description="Helical" evidence="2">
    <location>
        <begin position="178"/>
        <end position="201"/>
    </location>
</feature>
<keyword evidence="2" id="KW-0472">Membrane</keyword>
<feature type="transmembrane region" description="Helical" evidence="2">
    <location>
        <begin position="454"/>
        <end position="475"/>
    </location>
</feature>
<protein>
    <submittedName>
        <fullName evidence="3">Uncharacterized protein</fullName>
    </submittedName>
</protein>
<dbReference type="Proteomes" id="UP001432027">
    <property type="component" value="Unassembled WGS sequence"/>
</dbReference>
<name>A0AAV5TRT7_9BILA</name>
<sequence>MAPSAKRKDLTTSLTLIGPLLLFAAVNGALFEISTWFGGLFVLLLIGIYATARRILTARKVNVKTLEVSLLGLLIPIFSIFSFLSNSHFPWARRPFNLLLMTIPAPHLALLWRMRSQLNHPVMVITSSLLMGFHISSTGSKLELGIVPSALNIIVICYALGIKYISLFMLRENINFNILRWVSLSLVAGFAIGSSVCWHFLPGSNVAYGLIAATVALTPLYGYHDFMYYQMQVPFEEWTVETMLLPTCQVGIKFLSVLIIASYGILGMIAGPGPINESNVLWIWINFCVLIFLAHPLYTCAMWRRREEDPYMPEGQPPNKMSIVGICGSVATIALNIAFACYYCMAAHPLFIADPYLLVMVASLYLLLTHFIDISRTFLAPFLSKLLTAVAGFTVYIIIYGVIITKHGSTENLSSGNFTADESVIENFTDSTTGNITGVQHSAEEVNYEPTKRVLVVAVTICLALAIHIIGAMILECHKKKRSLTALTKKVAPSAPEEKHLDSDYDSDEEEVRRAIP</sequence>
<feature type="transmembrane region" description="Helical" evidence="2">
    <location>
        <begin position="38"/>
        <end position="56"/>
    </location>
</feature>
<dbReference type="EMBL" id="BTSX01000004">
    <property type="protein sequence ID" value="GMS97152.1"/>
    <property type="molecule type" value="Genomic_DNA"/>
</dbReference>
<feature type="transmembrane region" description="Helical" evidence="2">
    <location>
        <begin position="386"/>
        <end position="404"/>
    </location>
</feature>
<comment type="caution">
    <text evidence="3">The sequence shown here is derived from an EMBL/GenBank/DDBJ whole genome shotgun (WGS) entry which is preliminary data.</text>
</comment>
<evidence type="ECO:0000313" key="3">
    <source>
        <dbReference type="EMBL" id="GMS97152.1"/>
    </source>
</evidence>
<feature type="region of interest" description="Disordered" evidence="1">
    <location>
        <begin position="488"/>
        <end position="517"/>
    </location>
</feature>
<keyword evidence="4" id="KW-1185">Reference proteome</keyword>
<gene>
    <name evidence="3" type="ORF">PENTCL1PPCAC_19327</name>
</gene>
<dbReference type="AlphaFoldDB" id="A0AAV5TRT7"/>
<feature type="transmembrane region" description="Helical" evidence="2">
    <location>
        <begin position="323"/>
        <end position="350"/>
    </location>
</feature>
<feature type="transmembrane region" description="Helical" evidence="2">
    <location>
        <begin position="281"/>
        <end position="303"/>
    </location>
</feature>
<feature type="transmembrane region" description="Helical" evidence="2">
    <location>
        <begin position="207"/>
        <end position="229"/>
    </location>
</feature>
<proteinExistence type="predicted"/>